<dbReference type="GO" id="GO:0005634">
    <property type="term" value="C:nucleus"/>
    <property type="evidence" value="ECO:0007669"/>
    <property type="project" value="UniProtKB-SubCell"/>
</dbReference>
<dbReference type="HOGENOM" id="CLU_005943_1_0_1"/>
<evidence type="ECO:0000256" key="1">
    <source>
        <dbReference type="ARBA" id="ARBA00004123"/>
    </source>
</evidence>
<keyword evidence="5" id="KW-0206">Cytoskeleton</keyword>
<dbReference type="Gene3D" id="1.25.10.10">
    <property type="entry name" value="Leucine-rich Repeat Variant"/>
    <property type="match status" value="1"/>
</dbReference>
<evidence type="ECO:0000313" key="10">
    <source>
        <dbReference type="Proteomes" id="UP000014760"/>
    </source>
</evidence>
<organism evidence="8">
    <name type="scientific">Capitella teleta</name>
    <name type="common">Polychaete worm</name>
    <dbReference type="NCBI Taxonomy" id="283909"/>
    <lineage>
        <taxon>Eukaryota</taxon>
        <taxon>Metazoa</taxon>
        <taxon>Spiralia</taxon>
        <taxon>Lophotrochozoa</taxon>
        <taxon>Annelida</taxon>
        <taxon>Polychaeta</taxon>
        <taxon>Sedentaria</taxon>
        <taxon>Scolecida</taxon>
        <taxon>Capitellidae</taxon>
        <taxon>Capitella</taxon>
    </lineage>
</organism>
<dbReference type="EMBL" id="AMQN01002620">
    <property type="status" value="NOT_ANNOTATED_CDS"/>
    <property type="molecule type" value="Genomic_DNA"/>
</dbReference>
<name>R7TRD6_CAPTE</name>
<reference evidence="9" key="3">
    <citation type="submission" date="2015-06" db="UniProtKB">
        <authorList>
            <consortium name="EnsemblMetazoa"/>
        </authorList>
    </citation>
    <scope>IDENTIFICATION</scope>
</reference>
<keyword evidence="4 5" id="KW-0539">Nucleus</keyword>
<dbReference type="GO" id="GO:0006281">
    <property type="term" value="P:DNA repair"/>
    <property type="evidence" value="ECO:0007669"/>
    <property type="project" value="UniProtKB-UniRule"/>
</dbReference>
<reference evidence="10" key="1">
    <citation type="submission" date="2012-12" db="EMBL/GenBank/DDBJ databases">
        <authorList>
            <person name="Hellsten U."/>
            <person name="Grimwood J."/>
            <person name="Chapman J.A."/>
            <person name="Shapiro H."/>
            <person name="Aerts A."/>
            <person name="Otillar R.P."/>
            <person name="Terry A.Y."/>
            <person name="Boore J.L."/>
            <person name="Simakov O."/>
            <person name="Marletaz F."/>
            <person name="Cho S.-J."/>
            <person name="Edsinger-Gonzales E."/>
            <person name="Havlak P."/>
            <person name="Kuo D.-H."/>
            <person name="Larsson T."/>
            <person name="Lv J."/>
            <person name="Arendt D."/>
            <person name="Savage R."/>
            <person name="Osoegawa K."/>
            <person name="de Jong P."/>
            <person name="Lindberg D.R."/>
            <person name="Seaver E.C."/>
            <person name="Weisblat D.A."/>
            <person name="Putnam N.H."/>
            <person name="Grigoriev I.V."/>
            <person name="Rokhsar D.S."/>
        </authorList>
    </citation>
    <scope>NUCLEOTIDE SEQUENCE</scope>
    <source>
        <strain evidence="10">I ESC-2004</strain>
    </source>
</reference>
<comment type="function">
    <text evidence="5">Key component of the cytosolic iron-sulfur protein assembly (CIA) complex, a multiprotein complex that mediates the incorporation of iron-sulfur cluster into apoproteins specifically involved in DNA metabolism and genomic integrity. In the CIA complex, MMS19 acts as an adapter between early-acting CIA components and a subset of cellular target iron-sulfur proteins.</text>
</comment>
<reference evidence="8 10" key="2">
    <citation type="journal article" date="2013" name="Nature">
        <title>Insights into bilaterian evolution from three spiralian genomes.</title>
        <authorList>
            <person name="Simakov O."/>
            <person name="Marletaz F."/>
            <person name="Cho S.J."/>
            <person name="Edsinger-Gonzales E."/>
            <person name="Havlak P."/>
            <person name="Hellsten U."/>
            <person name="Kuo D.H."/>
            <person name="Larsson T."/>
            <person name="Lv J."/>
            <person name="Arendt D."/>
            <person name="Savage R."/>
            <person name="Osoegawa K."/>
            <person name="de Jong P."/>
            <person name="Grimwood J."/>
            <person name="Chapman J.A."/>
            <person name="Shapiro H."/>
            <person name="Aerts A."/>
            <person name="Otillar R.P."/>
            <person name="Terry A.Y."/>
            <person name="Boore J.L."/>
            <person name="Grigoriev I.V."/>
            <person name="Lindberg D.R."/>
            <person name="Seaver E.C."/>
            <person name="Weisblat D.A."/>
            <person name="Putnam N.H."/>
            <person name="Rokhsar D.S."/>
        </authorList>
    </citation>
    <scope>NUCLEOTIDE SEQUENCE</scope>
    <source>
        <strain evidence="8 10">I ESC-2004</strain>
    </source>
</reference>
<dbReference type="InterPro" id="IPR016024">
    <property type="entry name" value="ARM-type_fold"/>
</dbReference>
<evidence type="ECO:0000313" key="8">
    <source>
        <dbReference type="EMBL" id="ELT93595.1"/>
    </source>
</evidence>
<comment type="subcellular location">
    <subcellularLocation>
        <location evidence="5">Cytoplasm</location>
        <location evidence="5">Cytoskeleton</location>
        <location evidence="5">Spindle</location>
    </subcellularLocation>
    <subcellularLocation>
        <location evidence="1 5">Nucleus</location>
    </subcellularLocation>
</comment>
<dbReference type="PANTHER" id="PTHR12891:SF0">
    <property type="entry name" value="MMS19 NUCLEOTIDE EXCISION REPAIR PROTEIN HOMOLOG"/>
    <property type="match status" value="1"/>
</dbReference>
<evidence type="ECO:0000256" key="3">
    <source>
        <dbReference type="ARBA" id="ARBA00022737"/>
    </source>
</evidence>
<proteinExistence type="inferred from homology"/>
<evidence type="ECO:0000256" key="2">
    <source>
        <dbReference type="ARBA" id="ARBA00009340"/>
    </source>
</evidence>
<dbReference type="EnsemblMetazoa" id="CapteT227060">
    <property type="protein sequence ID" value="CapteP227060"/>
    <property type="gene ID" value="CapteG227060"/>
</dbReference>
<keyword evidence="5" id="KW-0227">DNA damage</keyword>
<evidence type="ECO:0000256" key="4">
    <source>
        <dbReference type="ARBA" id="ARBA00023242"/>
    </source>
</evidence>
<feature type="domain" description="MMS19 C-terminal" evidence="6">
    <location>
        <begin position="543"/>
        <end position="976"/>
    </location>
</feature>
<dbReference type="OrthoDB" id="342900at2759"/>
<dbReference type="InterPro" id="IPR039920">
    <property type="entry name" value="MMS19"/>
</dbReference>
<dbReference type="SUPFAM" id="SSF48371">
    <property type="entry name" value="ARM repeat"/>
    <property type="match status" value="1"/>
</dbReference>
<dbReference type="Pfam" id="PF12460">
    <property type="entry name" value="MMS19_C"/>
    <property type="match status" value="1"/>
</dbReference>
<dbReference type="AlphaFoldDB" id="R7TRD6"/>
<dbReference type="GO" id="GO:0071817">
    <property type="term" value="C:MMXD complex"/>
    <property type="evidence" value="ECO:0007669"/>
    <property type="project" value="TreeGrafter"/>
</dbReference>
<keyword evidence="3" id="KW-0677">Repeat</keyword>
<evidence type="ECO:0000259" key="6">
    <source>
        <dbReference type="Pfam" id="PF12460"/>
    </source>
</evidence>
<dbReference type="PANTHER" id="PTHR12891">
    <property type="entry name" value="DNA REPAIR/TRANSCRIPTION PROTEIN MET18/MMS19"/>
    <property type="match status" value="1"/>
</dbReference>
<dbReference type="InterPro" id="IPR011989">
    <property type="entry name" value="ARM-like"/>
</dbReference>
<keyword evidence="5" id="KW-0234">DNA repair</keyword>
<dbReference type="GO" id="GO:0051604">
    <property type="term" value="P:protein maturation"/>
    <property type="evidence" value="ECO:0007669"/>
    <property type="project" value="UniProtKB-UniRule"/>
</dbReference>
<gene>
    <name evidence="8" type="ORF">CAPTEDRAFT_227060</name>
</gene>
<dbReference type="OMA" id="FSFMPEF"/>
<feature type="domain" description="MMS19 N-terminal" evidence="7">
    <location>
        <begin position="41"/>
        <end position="299"/>
    </location>
</feature>
<dbReference type="InterPro" id="IPR029240">
    <property type="entry name" value="MMS19_N"/>
</dbReference>
<evidence type="ECO:0000259" key="7">
    <source>
        <dbReference type="Pfam" id="PF14500"/>
    </source>
</evidence>
<dbReference type="EMBL" id="KB309694">
    <property type="protein sequence ID" value="ELT93595.1"/>
    <property type="molecule type" value="Genomic_DNA"/>
</dbReference>
<evidence type="ECO:0000256" key="5">
    <source>
        <dbReference type="RuleBase" id="RU367072"/>
    </source>
</evidence>
<dbReference type="GO" id="GO:0016226">
    <property type="term" value="P:iron-sulfur cluster assembly"/>
    <property type="evidence" value="ECO:0007669"/>
    <property type="project" value="UniProtKB-UniRule"/>
</dbReference>
<keyword evidence="10" id="KW-1185">Reference proteome</keyword>
<dbReference type="GO" id="GO:0097361">
    <property type="term" value="C:cytosolic [4Fe-4S] assembly targeting complex"/>
    <property type="evidence" value="ECO:0007669"/>
    <property type="project" value="UniProtKB-UniRule"/>
</dbReference>
<dbReference type="FunCoup" id="R7TRD6">
    <property type="interactions" value="2081"/>
</dbReference>
<protein>
    <recommendedName>
        <fullName evidence="5">MMS19 nucleotide excision repair protein</fullName>
    </recommendedName>
</protein>
<keyword evidence="5" id="KW-0963">Cytoplasm</keyword>
<dbReference type="InterPro" id="IPR024687">
    <property type="entry name" value="MMS19_C"/>
</dbReference>
<dbReference type="Pfam" id="PF14500">
    <property type="entry name" value="MMS19_N"/>
    <property type="match status" value="1"/>
</dbReference>
<dbReference type="STRING" id="283909.R7TRD6"/>
<comment type="similarity">
    <text evidence="2 5">Belongs to the MET18/MMS19 family.</text>
</comment>
<sequence>MAASMDWTPVIRTFVTTDQDEAADAILESVKVGTTNLLKLVEDLGAFLTVKDVAQRARATRLLAEAVKGTPHERLSIREAEILVTFFCERLKDHHFVTPHIIKGLLALVQYPALPSTCLSVIFRGIFNEIHVQSLPQMDRRNMLIMVWHALQHRLPDVKDMQSDFVFGFIQAMDGEKDPRNLVIAFKCVVTIATNCNLGVFTEELFEVVACYFPIDFNPPPNDTFGVTKDELVRCLRSCFSASATFGEFALPLLLEKVTSTLSSAKIDAFETLAACAPVYGSAALEEYLGSFWAAIRREQNDSKLSDYIKEIFQDCKPYLQDPSTRLSIASGTLLEVVALSSRAAACSVLELSLNLLLQSFQIHSSNGDRRIILQVLLPLMKIATISELVGDDFAPVRDKKDDLLSLFVSLFADSSPSLRTYGVAGVIGMVSIKKLISEKECYLIADHLSNLVLGDLDESVRLESVRSLAFMSTQMPHIVLEKVLPSLTSRINKTGSIIYVKVILTVPGTLTYRDYTVYACSIWKIGIPSNGFASHINNIYLLETISNISAHYQMVAATIPFMVNHLKHLVTESSLPQTEKFTEAKALCNCLLNTCNANISNDQSLDVLRQCLIPQCLWLAIFGALTPTANILTHKDIVELFATIIRTVVQSLPSASDILELVVSVFLEHKLDSLTALTEDLDGTNFKPLSVDSPWQQTQLIKVLTAIVCSAPENESIPRVEELMPLLNKMSCNCEHHVSSLLAAKCFAGIVNKLPPGDLLESIVSSFDGDFEKQLEAVTSAVLSAQQQRFINLWTWICKAVILRSHKKQIHFLEKVLEWLSHPSLAQYAADAFYVVLNEYPDLMALSQHAKVMFLYRQRVFVLTLPQLKDGYQNASADFKQYYLSALSYLLRFVPKEVLKNELAALLPLLLHSLRCEGENVWLASLTTLYDLTFDAPDAMTPHIDDLIPLLMTLVKHKTNMKVRLLSCECLGALTTLPAVHLVKHQPQVVRGLVLTLDDHKRLVRKAAVTARSEWYLL</sequence>
<accession>R7TRD6</accession>
<comment type="subunit">
    <text evidence="5">Component of the CIA complex.</text>
</comment>
<evidence type="ECO:0000313" key="9">
    <source>
        <dbReference type="EnsemblMetazoa" id="CapteP227060"/>
    </source>
</evidence>
<dbReference type="Proteomes" id="UP000014760">
    <property type="component" value="Unassembled WGS sequence"/>
</dbReference>